<name>A0ABW4YVZ5_9HYPH</name>
<keyword evidence="2" id="KW-0238">DNA-binding</keyword>
<organism evidence="5 6">
    <name type="scientific">Ancylobacter oerskovii</name>
    <dbReference type="NCBI Taxonomy" id="459519"/>
    <lineage>
        <taxon>Bacteria</taxon>
        <taxon>Pseudomonadati</taxon>
        <taxon>Pseudomonadota</taxon>
        <taxon>Alphaproteobacteria</taxon>
        <taxon>Hyphomicrobiales</taxon>
        <taxon>Xanthobacteraceae</taxon>
        <taxon>Ancylobacter</taxon>
    </lineage>
</organism>
<dbReference type="InterPro" id="IPR011711">
    <property type="entry name" value="GntR_C"/>
</dbReference>
<dbReference type="Pfam" id="PF07729">
    <property type="entry name" value="FCD"/>
    <property type="match status" value="1"/>
</dbReference>
<dbReference type="PANTHER" id="PTHR43537">
    <property type="entry name" value="TRANSCRIPTIONAL REGULATOR, GNTR FAMILY"/>
    <property type="match status" value="1"/>
</dbReference>
<dbReference type="PANTHER" id="PTHR43537:SF24">
    <property type="entry name" value="GLUCONATE OPERON TRANSCRIPTIONAL REPRESSOR"/>
    <property type="match status" value="1"/>
</dbReference>
<dbReference type="SUPFAM" id="SSF48008">
    <property type="entry name" value="GntR ligand-binding domain-like"/>
    <property type="match status" value="1"/>
</dbReference>
<sequence>MGLPPAGSSLGIGPIGQESAPLRRKLTATLRRLVETGRLAAGQRLIEKDLCAELAVSRTVLREALRELEADGLLVAGARGLSVAVLSRAEAENIYAVRAALEALIARQFCQRADEAARTALGLVHVALRHAYEAGPLGALLDAKLDFYRTLCAGAANPVARDLLDRLNARISLLRARSLADPARKRASLAEIDDLVDALRRRDGDEAALCAERHVAAAARVALGSPASDLSNLPETHQ</sequence>
<dbReference type="Proteomes" id="UP001597299">
    <property type="component" value="Unassembled WGS sequence"/>
</dbReference>
<gene>
    <name evidence="5" type="ORF">ACFSNC_08075</name>
</gene>
<feature type="domain" description="HTH gntR-type" evidence="4">
    <location>
        <begin position="20"/>
        <end position="86"/>
    </location>
</feature>
<dbReference type="RefSeq" id="WP_213351884.1">
    <property type="nucleotide sequence ID" value="NZ_JAHBGB010000015.1"/>
</dbReference>
<evidence type="ECO:0000313" key="5">
    <source>
        <dbReference type="EMBL" id="MFD2140350.1"/>
    </source>
</evidence>
<dbReference type="SUPFAM" id="SSF46785">
    <property type="entry name" value="Winged helix' DNA-binding domain"/>
    <property type="match status" value="1"/>
</dbReference>
<proteinExistence type="predicted"/>
<dbReference type="CDD" id="cd07377">
    <property type="entry name" value="WHTH_GntR"/>
    <property type="match status" value="1"/>
</dbReference>
<keyword evidence="6" id="KW-1185">Reference proteome</keyword>
<dbReference type="PROSITE" id="PS50949">
    <property type="entry name" value="HTH_GNTR"/>
    <property type="match status" value="1"/>
</dbReference>
<dbReference type="EMBL" id="JBHUHD010000001">
    <property type="protein sequence ID" value="MFD2140350.1"/>
    <property type="molecule type" value="Genomic_DNA"/>
</dbReference>
<dbReference type="InterPro" id="IPR036388">
    <property type="entry name" value="WH-like_DNA-bd_sf"/>
</dbReference>
<evidence type="ECO:0000313" key="6">
    <source>
        <dbReference type="Proteomes" id="UP001597299"/>
    </source>
</evidence>
<comment type="caution">
    <text evidence="5">The sequence shown here is derived from an EMBL/GenBank/DDBJ whole genome shotgun (WGS) entry which is preliminary data.</text>
</comment>
<dbReference type="SMART" id="SM00345">
    <property type="entry name" value="HTH_GNTR"/>
    <property type="match status" value="1"/>
</dbReference>
<dbReference type="Pfam" id="PF00392">
    <property type="entry name" value="GntR"/>
    <property type="match status" value="1"/>
</dbReference>
<evidence type="ECO:0000259" key="4">
    <source>
        <dbReference type="PROSITE" id="PS50949"/>
    </source>
</evidence>
<evidence type="ECO:0000256" key="3">
    <source>
        <dbReference type="ARBA" id="ARBA00023163"/>
    </source>
</evidence>
<accession>A0ABW4YVZ5</accession>
<reference evidence="6" key="1">
    <citation type="journal article" date="2019" name="Int. J. Syst. Evol. Microbiol.">
        <title>The Global Catalogue of Microorganisms (GCM) 10K type strain sequencing project: providing services to taxonomists for standard genome sequencing and annotation.</title>
        <authorList>
            <consortium name="The Broad Institute Genomics Platform"/>
            <consortium name="The Broad Institute Genome Sequencing Center for Infectious Disease"/>
            <person name="Wu L."/>
            <person name="Ma J."/>
        </authorList>
    </citation>
    <scope>NUCLEOTIDE SEQUENCE [LARGE SCALE GENOMIC DNA]</scope>
    <source>
        <strain evidence="6">CCM 7435</strain>
    </source>
</reference>
<dbReference type="SMART" id="SM00895">
    <property type="entry name" value="FCD"/>
    <property type="match status" value="1"/>
</dbReference>
<dbReference type="InterPro" id="IPR000524">
    <property type="entry name" value="Tscrpt_reg_HTH_GntR"/>
</dbReference>
<protein>
    <submittedName>
        <fullName evidence="5">GntR family transcriptional regulator</fullName>
    </submittedName>
</protein>
<dbReference type="InterPro" id="IPR008920">
    <property type="entry name" value="TF_FadR/GntR_C"/>
</dbReference>
<dbReference type="InterPro" id="IPR036390">
    <property type="entry name" value="WH_DNA-bd_sf"/>
</dbReference>
<keyword evidence="3" id="KW-0804">Transcription</keyword>
<dbReference type="PRINTS" id="PR00035">
    <property type="entry name" value="HTHGNTR"/>
</dbReference>
<dbReference type="Gene3D" id="1.10.10.10">
    <property type="entry name" value="Winged helix-like DNA-binding domain superfamily/Winged helix DNA-binding domain"/>
    <property type="match status" value="1"/>
</dbReference>
<evidence type="ECO:0000256" key="1">
    <source>
        <dbReference type="ARBA" id="ARBA00023015"/>
    </source>
</evidence>
<dbReference type="Gene3D" id="1.20.120.530">
    <property type="entry name" value="GntR ligand-binding domain-like"/>
    <property type="match status" value="1"/>
</dbReference>
<keyword evidence="1" id="KW-0805">Transcription regulation</keyword>
<evidence type="ECO:0000256" key="2">
    <source>
        <dbReference type="ARBA" id="ARBA00023125"/>
    </source>
</evidence>